<dbReference type="KEGG" id="msch:N508_001051"/>
<gene>
    <name evidence="1" type="primary">cpdA_1</name>
    <name evidence="1" type="ORF">N508_001051</name>
</gene>
<evidence type="ECO:0000313" key="1">
    <source>
        <dbReference type="EMBL" id="USF23976.1"/>
    </source>
</evidence>
<dbReference type="GO" id="GO:0004115">
    <property type="term" value="F:3',5'-cyclic-AMP phosphodiesterase activity"/>
    <property type="evidence" value="ECO:0007669"/>
    <property type="project" value="UniProtKB-EC"/>
</dbReference>
<dbReference type="PANTHER" id="PTHR43143">
    <property type="entry name" value="METALLOPHOSPHOESTERASE, CALCINEURIN SUPERFAMILY"/>
    <property type="match status" value="1"/>
</dbReference>
<reference evidence="1" key="2">
    <citation type="submission" date="2022-05" db="EMBL/GenBank/DDBJ databases">
        <authorList>
            <person name="Proctor A.L."/>
            <person name="Phillips G.J."/>
            <person name="Wannemuehler M.J."/>
        </authorList>
    </citation>
    <scope>NUCLEOTIDE SEQUENCE</scope>
    <source>
        <strain evidence="1">ASF457</strain>
    </source>
</reference>
<dbReference type="InterPro" id="IPR051918">
    <property type="entry name" value="STPP_CPPED1"/>
</dbReference>
<dbReference type="SUPFAM" id="SSF56300">
    <property type="entry name" value="Metallo-dependent phosphatases"/>
    <property type="match status" value="1"/>
</dbReference>
<name>V2QD66_9BACT</name>
<keyword evidence="1" id="KW-0378">Hydrolase</keyword>
<dbReference type="eggNOG" id="COG1409">
    <property type="taxonomic scope" value="Bacteria"/>
</dbReference>
<keyword evidence="2" id="KW-1185">Reference proteome</keyword>
<proteinExistence type="predicted"/>
<dbReference type="AlphaFoldDB" id="V2QD66"/>
<dbReference type="Gene3D" id="3.60.21.10">
    <property type="match status" value="1"/>
</dbReference>
<dbReference type="EMBL" id="CP097562">
    <property type="protein sequence ID" value="USF23976.1"/>
    <property type="molecule type" value="Genomic_DNA"/>
</dbReference>
<dbReference type="Pfam" id="PF00149">
    <property type="entry name" value="Metallophos"/>
    <property type="match status" value="1"/>
</dbReference>
<reference evidence="1" key="1">
    <citation type="journal article" date="2014" name="Genome Announc.">
        <title>Draft genome sequences of the altered schaedler flora, a defined bacterial community from gnotobiotic mice.</title>
        <authorList>
            <person name="Wannemuehler M.J."/>
            <person name="Overstreet A.M."/>
            <person name="Ward D.V."/>
            <person name="Phillips G.J."/>
        </authorList>
    </citation>
    <scope>NUCLEOTIDE SEQUENCE</scope>
    <source>
        <strain evidence="1">ASF457</strain>
    </source>
</reference>
<dbReference type="Proteomes" id="UP000017429">
    <property type="component" value="Chromosome"/>
</dbReference>
<dbReference type="InterPro" id="IPR029052">
    <property type="entry name" value="Metallo-depent_PP-like"/>
</dbReference>
<sequence length="293" mass="34662">MKNILKKTVYIIIILLIIFILLSIFLYFFTRHHLDFQPENKDIDKIIIYGDVRSGYLTHIRIADMIYQEKPDMVIFTGDIASNSRNYIHYMQHTIFEKKLWDNAEYYPVRGNHESTYWLYDAFFDLPNDMSYYSFDRMGMHFIVLDCWNVYAPLEKTQLEWLKNDLEANKNKPISVAMHVPLFTSGKYEPYNEPDLLELFDKYNVMFVFSAHVHSYERSLYKGTNYIVTAGGGAPLYPVTRDNPYRQIRKNVHHYTMLTKDNDTYMLKAVDIDGNIIDTVSTSLESIVKNKEK</sequence>
<organism evidence="1 2">
    <name type="scientific">Mucispirillum schaedleri ASF457</name>
    <dbReference type="NCBI Taxonomy" id="1379858"/>
    <lineage>
        <taxon>Bacteria</taxon>
        <taxon>Pseudomonadati</taxon>
        <taxon>Deferribacterota</taxon>
        <taxon>Deferribacteres</taxon>
        <taxon>Deferribacterales</taxon>
        <taxon>Mucispirillaceae</taxon>
        <taxon>Mucispirillum</taxon>
    </lineage>
</organism>
<dbReference type="RefSeq" id="WP_023275346.1">
    <property type="nucleotide sequence ID" value="NZ_CP097562.1"/>
</dbReference>
<dbReference type="PROSITE" id="PS50007">
    <property type="entry name" value="PIPLC_X_DOMAIN"/>
    <property type="match status" value="1"/>
</dbReference>
<reference evidence="1" key="3">
    <citation type="submission" date="2022-06" db="EMBL/GenBank/DDBJ databases">
        <title>Resources to Facilitate Use of the Altered Schaedler Flora (ASF) Mouse Model to Study Microbiome Function.</title>
        <authorList>
            <person name="Proctor A."/>
            <person name="Parvinroo S."/>
            <person name="Richie T."/>
            <person name="Jia X."/>
            <person name="Lee S.T.M."/>
            <person name="Karp P.D."/>
            <person name="Paley S."/>
            <person name="Kostic A.D."/>
            <person name="Pierre J.F."/>
            <person name="Wannemuehler M.J."/>
            <person name="Phillips G.J."/>
        </authorList>
    </citation>
    <scope>NUCLEOTIDE SEQUENCE</scope>
    <source>
        <strain evidence="1">ASF457</strain>
    </source>
</reference>
<dbReference type="OrthoDB" id="9809781at2"/>
<dbReference type="EC" id="3.1.4.53" evidence="1"/>
<dbReference type="PANTHER" id="PTHR43143:SF1">
    <property type="entry name" value="SERINE_THREONINE-PROTEIN PHOSPHATASE CPPED1"/>
    <property type="match status" value="1"/>
</dbReference>
<dbReference type="InterPro" id="IPR004843">
    <property type="entry name" value="Calcineurin-like_PHP"/>
</dbReference>
<evidence type="ECO:0000313" key="2">
    <source>
        <dbReference type="Proteomes" id="UP000017429"/>
    </source>
</evidence>
<protein>
    <submittedName>
        <fullName evidence="1">3',5'-cyclic adenosine monophosphate phosphodiesterase CpdA</fullName>
        <ecNumber evidence="1">3.1.4.53</ecNumber>
    </submittedName>
</protein>
<accession>V2QD66</accession>